<evidence type="ECO:0000259" key="3">
    <source>
        <dbReference type="Pfam" id="PF10566"/>
    </source>
</evidence>
<organism evidence="6 7">
    <name type="scientific">Microbulbifer bruguierae</name>
    <dbReference type="NCBI Taxonomy" id="3029061"/>
    <lineage>
        <taxon>Bacteria</taxon>
        <taxon>Pseudomonadati</taxon>
        <taxon>Pseudomonadota</taxon>
        <taxon>Gammaproteobacteria</taxon>
        <taxon>Cellvibrionales</taxon>
        <taxon>Microbulbiferaceae</taxon>
        <taxon>Microbulbifer</taxon>
    </lineage>
</organism>
<evidence type="ECO:0000256" key="1">
    <source>
        <dbReference type="ARBA" id="ARBA00022801"/>
    </source>
</evidence>
<dbReference type="InterPro" id="IPR029483">
    <property type="entry name" value="GH97_C"/>
</dbReference>
<evidence type="ECO:0000256" key="2">
    <source>
        <dbReference type="ARBA" id="ARBA00023295"/>
    </source>
</evidence>
<dbReference type="PANTHER" id="PTHR35803">
    <property type="entry name" value="GLUCAN 1,4-ALPHA-GLUCOSIDASE SUSB-RELATED"/>
    <property type="match status" value="1"/>
</dbReference>
<keyword evidence="2" id="KW-0326">Glycosidase</keyword>
<sequence>MKKYLIPVLMLTYLLVISACEHNTRYSLQSPDGSLKVIFSLTETGEVRYAVSRNQVTVLNNSKLGIVLDDRDLSEKLELLSATKPTLVHSEYELRQGKRRHNTYTAMEQVFHLQNLVGQKLDIAFRVSNDGVAFQYHLPGESVDIKTVRAETTSFAFTDRARAWLQPVAVAQTGWMNTNPSYEEHYIMDVPVTEVNVSEAGWVFPSLFKTDGGWALITEAGMDGRYHASRLQGESRAGEFRIGYPMDAERYTDGALMGQSQLPFKSPWRIIAIGELATIAESSLGTDLAAPAIAPMDWVKPGTASWSWALLKDESVNYDTQLQFIDYAAAMGWRYVLVDVNWDQNIGYEKMAELAGYAAEKNVGLLLWYNSSGPWNKTEYTPKSQLLTREQRRTEFARLQQMGIAGIKVDFFAGDGVSMVDYYRQILTDAAEFELLVNFHGATLPRGLHRTFPNFMTAEAVHGFEMITFMQNSADRAAAHMAMLPFTRNAFDPMDFTPTVFSEIPNIERRTSNGFELALPVLFLSGIQHVAETDTGMMEVAPFVREYLRDIPAVWEESRLLDGFPGKFAVIARRSGASWYVSGINAQTEEKTVQLDLSFMGPRLGSLITDGDDTRTLVRRDIESGIEVNLGIKGNGGFTMVFPADPLAKN</sequence>
<reference evidence="6 7" key="1">
    <citation type="submission" date="2023-02" db="EMBL/GenBank/DDBJ databases">
        <title>Description and genomic characterization of Microbulbifer bruguierae sp. nov., isolated from the sediment of mangrove plant Bruguiera sexangula.</title>
        <authorList>
            <person name="Long M."/>
        </authorList>
    </citation>
    <scope>NUCLEOTIDE SEQUENCE [LARGE SCALE GENOMIC DNA]</scope>
    <source>
        <strain evidence="6 7">H12</strain>
    </source>
</reference>
<name>A0ABY8NC97_9GAMM</name>
<evidence type="ECO:0000259" key="4">
    <source>
        <dbReference type="Pfam" id="PF14508"/>
    </source>
</evidence>
<accession>A0ABY8NC97</accession>
<feature type="domain" description="Glycosyl-hydrolase 97 N-terminal" evidence="4">
    <location>
        <begin position="28"/>
        <end position="291"/>
    </location>
</feature>
<dbReference type="EMBL" id="CP118605">
    <property type="protein sequence ID" value="WGL16070.1"/>
    <property type="molecule type" value="Genomic_DNA"/>
</dbReference>
<keyword evidence="7" id="KW-1185">Reference proteome</keyword>
<dbReference type="InterPro" id="IPR013785">
    <property type="entry name" value="Aldolase_TIM"/>
</dbReference>
<evidence type="ECO:0000313" key="7">
    <source>
        <dbReference type="Proteomes" id="UP001236500"/>
    </source>
</evidence>
<dbReference type="PROSITE" id="PS51257">
    <property type="entry name" value="PROKAR_LIPOPROTEIN"/>
    <property type="match status" value="1"/>
</dbReference>
<dbReference type="InterPro" id="IPR029486">
    <property type="entry name" value="GH97_N"/>
</dbReference>
<dbReference type="PANTHER" id="PTHR35803:SF2">
    <property type="entry name" value="RETAINING ALPHA-GALACTOSIDASE"/>
    <property type="match status" value="1"/>
</dbReference>
<dbReference type="GO" id="GO:0016787">
    <property type="term" value="F:hydrolase activity"/>
    <property type="evidence" value="ECO:0007669"/>
    <property type="project" value="UniProtKB-KW"/>
</dbReference>
<dbReference type="SUPFAM" id="SSF51445">
    <property type="entry name" value="(Trans)glycosidases"/>
    <property type="match status" value="1"/>
</dbReference>
<dbReference type="Gene3D" id="2.60.40.1180">
    <property type="entry name" value="Golgi alpha-mannosidase II"/>
    <property type="match status" value="1"/>
</dbReference>
<dbReference type="InterPro" id="IPR013780">
    <property type="entry name" value="Glyco_hydro_b"/>
</dbReference>
<protein>
    <submittedName>
        <fullName evidence="6">Glycoside hydrolase family 97 catalytic domain-containing protein</fullName>
    </submittedName>
</protein>
<dbReference type="Pfam" id="PF10566">
    <property type="entry name" value="Glyco_hydro_97"/>
    <property type="match status" value="1"/>
</dbReference>
<dbReference type="Gene3D" id="2.70.98.10">
    <property type="match status" value="1"/>
</dbReference>
<dbReference type="Pfam" id="PF14509">
    <property type="entry name" value="GH97_C"/>
    <property type="match status" value="1"/>
</dbReference>
<proteinExistence type="predicted"/>
<keyword evidence="1 6" id="KW-0378">Hydrolase</keyword>
<feature type="domain" description="Glycosyl-hydrolase 97 C-terminal oligomerisation" evidence="5">
    <location>
        <begin position="554"/>
        <end position="642"/>
    </location>
</feature>
<dbReference type="InterPro" id="IPR017853">
    <property type="entry name" value="GH"/>
</dbReference>
<dbReference type="Proteomes" id="UP001236500">
    <property type="component" value="Chromosome"/>
</dbReference>
<dbReference type="RefSeq" id="WP_280319376.1">
    <property type="nucleotide sequence ID" value="NZ_CP118605.1"/>
</dbReference>
<evidence type="ECO:0000259" key="5">
    <source>
        <dbReference type="Pfam" id="PF14509"/>
    </source>
</evidence>
<feature type="domain" description="Glycosyl-hydrolase 97 catalytic" evidence="3">
    <location>
        <begin position="305"/>
        <end position="461"/>
    </location>
</feature>
<evidence type="ECO:0000313" key="6">
    <source>
        <dbReference type="EMBL" id="WGL16070.1"/>
    </source>
</evidence>
<dbReference type="Gene3D" id="3.20.20.70">
    <property type="entry name" value="Aldolase class I"/>
    <property type="match status" value="1"/>
</dbReference>
<dbReference type="InterPro" id="IPR019563">
    <property type="entry name" value="GH97_catalytic"/>
</dbReference>
<dbReference type="Pfam" id="PF14508">
    <property type="entry name" value="GH97_N"/>
    <property type="match status" value="1"/>
</dbReference>
<dbReference type="InterPro" id="IPR014718">
    <property type="entry name" value="GH-type_carb-bd"/>
</dbReference>
<dbReference type="InterPro" id="IPR052720">
    <property type="entry name" value="Glycosyl_hydrolase_97"/>
</dbReference>
<gene>
    <name evidence="6" type="ORF">PVT68_15005</name>
</gene>